<gene>
    <name evidence="3" type="ORF">F3K02_13695</name>
</gene>
<evidence type="ECO:0000256" key="1">
    <source>
        <dbReference type="ARBA" id="ARBA00006987"/>
    </source>
</evidence>
<dbReference type="Pfam" id="PF03401">
    <property type="entry name" value="TctC"/>
    <property type="match status" value="1"/>
</dbReference>
<keyword evidence="2" id="KW-0732">Signal</keyword>
<accession>A0A7Y8GWT2</accession>
<dbReference type="CDD" id="cd07012">
    <property type="entry name" value="PBP2_Bug_TTT"/>
    <property type="match status" value="1"/>
</dbReference>
<dbReference type="Gene3D" id="3.40.190.150">
    <property type="entry name" value="Bordetella uptake gene, domain 1"/>
    <property type="match status" value="1"/>
</dbReference>
<reference evidence="3 4" key="1">
    <citation type="submission" date="2019-09" db="EMBL/GenBank/DDBJ databases">
        <title>Hydrogenophaga aromatica sp. nov., isolated from a para-xylene-degrading enrichment culture.</title>
        <authorList>
            <person name="Tancsics A."/>
            <person name="Banerjee S."/>
        </authorList>
    </citation>
    <scope>NUCLEOTIDE SEQUENCE [LARGE SCALE GENOMIC DNA]</scope>
    <source>
        <strain evidence="3 4">D2P1</strain>
    </source>
</reference>
<organism evidence="3 4">
    <name type="scientific">Hydrogenophaga aromaticivorans</name>
    <dbReference type="NCBI Taxonomy" id="2610898"/>
    <lineage>
        <taxon>Bacteria</taxon>
        <taxon>Pseudomonadati</taxon>
        <taxon>Pseudomonadota</taxon>
        <taxon>Betaproteobacteria</taxon>
        <taxon>Burkholderiales</taxon>
        <taxon>Comamonadaceae</taxon>
        <taxon>Hydrogenophaga</taxon>
    </lineage>
</organism>
<name>A0A7Y8GWT2_9BURK</name>
<dbReference type="PIRSF" id="PIRSF017082">
    <property type="entry name" value="YflP"/>
    <property type="match status" value="1"/>
</dbReference>
<comment type="caution">
    <text evidence="3">The sequence shown here is derived from an EMBL/GenBank/DDBJ whole genome shotgun (WGS) entry which is preliminary data.</text>
</comment>
<dbReference type="PANTHER" id="PTHR42928">
    <property type="entry name" value="TRICARBOXYLATE-BINDING PROTEIN"/>
    <property type="match status" value="1"/>
</dbReference>
<feature type="chain" id="PRO_5030863207" evidence="2">
    <location>
        <begin position="27"/>
        <end position="329"/>
    </location>
</feature>
<keyword evidence="4" id="KW-1185">Reference proteome</keyword>
<dbReference type="Gene3D" id="3.40.190.10">
    <property type="entry name" value="Periplasmic binding protein-like II"/>
    <property type="match status" value="1"/>
</dbReference>
<feature type="signal peptide" evidence="2">
    <location>
        <begin position="1"/>
        <end position="26"/>
    </location>
</feature>
<comment type="similarity">
    <text evidence="1">Belongs to the UPF0065 (bug) family.</text>
</comment>
<dbReference type="InterPro" id="IPR042100">
    <property type="entry name" value="Bug_dom1"/>
</dbReference>
<dbReference type="AlphaFoldDB" id="A0A7Y8GWT2"/>
<dbReference type="SUPFAM" id="SSF53850">
    <property type="entry name" value="Periplasmic binding protein-like II"/>
    <property type="match status" value="1"/>
</dbReference>
<dbReference type="PANTHER" id="PTHR42928:SF5">
    <property type="entry name" value="BLR1237 PROTEIN"/>
    <property type="match status" value="1"/>
</dbReference>
<evidence type="ECO:0000313" key="4">
    <source>
        <dbReference type="Proteomes" id="UP000545507"/>
    </source>
</evidence>
<dbReference type="InterPro" id="IPR005064">
    <property type="entry name" value="BUG"/>
</dbReference>
<dbReference type="Proteomes" id="UP000545507">
    <property type="component" value="Unassembled WGS sequence"/>
</dbReference>
<sequence>MNRTFFQQGRRLVLATFSTLALLPFAAESQTFPDKPIRLTVGFPAGSGPDVLARVVGQRLSELVKQPVVIDNKPGAGGQIATLTVARGPADGYNLLLAEAGSVSIAPAAFSKLPYDAAKEFVGVAELAYADFVLAVPANSPYRTLDDMVKANKGKADPLNFATFGAGTPGHFGAAEFGDQAGVKVEPVHFRSTGDAITAIMSAQVSGAWISTAVAHAQIKGGKMRALAITATKRSPLLPEVPTTTEAGMPKLRFSAWLGVLAPSATPAALVDALNKRLVESVQSPEVTQKLVDAGFSVTGASTVDTDRRLKAEATRWGAIVKSTGFKGD</sequence>
<evidence type="ECO:0000256" key="2">
    <source>
        <dbReference type="SAM" id="SignalP"/>
    </source>
</evidence>
<dbReference type="RefSeq" id="WP_177136192.1">
    <property type="nucleotide sequence ID" value="NZ_VYGV01000012.1"/>
</dbReference>
<evidence type="ECO:0000313" key="3">
    <source>
        <dbReference type="EMBL" id="NWF46295.1"/>
    </source>
</evidence>
<dbReference type="EMBL" id="VYGV01000012">
    <property type="protein sequence ID" value="NWF46295.1"/>
    <property type="molecule type" value="Genomic_DNA"/>
</dbReference>
<proteinExistence type="inferred from homology"/>
<protein>
    <submittedName>
        <fullName evidence="3">Tripartite tricarboxylate transporter substrate binding protein</fullName>
    </submittedName>
</protein>